<keyword evidence="6" id="KW-1185">Reference proteome</keyword>
<dbReference type="InterPro" id="IPR038501">
    <property type="entry name" value="Spore_GerAC_C_sf"/>
</dbReference>
<dbReference type="Proteomes" id="UP000677234">
    <property type="component" value="Chromosome"/>
</dbReference>
<sequence length="121" mass="13985">MIFNPIYSNGQINSNGDTRKPKADIDVEVRGVLIGYTGNRYLDDREQRAALAKDMEREFPKELSALIKKLQQKKWDPAGVEESFRQKYRGKWNRDTGISLYEKAEFRIRIRMEIVGAGTMG</sequence>
<dbReference type="PANTHER" id="PTHR35789:SF1">
    <property type="entry name" value="SPORE GERMINATION PROTEIN B3"/>
    <property type="match status" value="1"/>
</dbReference>
<dbReference type="Pfam" id="PF05504">
    <property type="entry name" value="Spore_GerAC"/>
    <property type="match status" value="1"/>
</dbReference>
<gene>
    <name evidence="3" type="ORF">JD108_04880</name>
    <name evidence="4" type="ORF">KDJ56_04560</name>
</gene>
<name>A0A7T5EMC8_9BACL</name>
<reference evidence="3 5" key="1">
    <citation type="submission" date="2020-12" db="EMBL/GenBank/DDBJ databases">
        <title>strain FJAT-54423T represents a novel species of the genus Brevibacillus.</title>
        <authorList>
            <person name="Tang R."/>
        </authorList>
    </citation>
    <scope>NUCLEOTIDE SEQUENCE [LARGE SCALE GENOMIC DNA]</scope>
    <source>
        <strain evidence="3 5">FJAT-54423</strain>
    </source>
</reference>
<dbReference type="RefSeq" id="WP_198828794.1">
    <property type="nucleotide sequence ID" value="NZ_CP066308.1"/>
</dbReference>
<protein>
    <submittedName>
        <fullName evidence="3">Ger(X)C family spore germination C-terminal domain-containing protein</fullName>
    </submittedName>
</protein>
<dbReference type="InterPro" id="IPR008844">
    <property type="entry name" value="Spore_GerAC-like"/>
</dbReference>
<organism evidence="3 5">
    <name type="scientific">Brevibacillus composti</name>
    <dbReference type="NCBI Taxonomy" id="2796470"/>
    <lineage>
        <taxon>Bacteria</taxon>
        <taxon>Bacillati</taxon>
        <taxon>Bacillota</taxon>
        <taxon>Bacilli</taxon>
        <taxon>Bacillales</taxon>
        <taxon>Paenibacillaceae</taxon>
        <taxon>Brevibacillus</taxon>
    </lineage>
</organism>
<dbReference type="Proteomes" id="UP000595847">
    <property type="component" value="Chromosome"/>
</dbReference>
<proteinExistence type="predicted"/>
<feature type="domain" description="Spore germination GerAC-like C-terminal" evidence="2">
    <location>
        <begin position="10"/>
        <end position="118"/>
    </location>
</feature>
<evidence type="ECO:0000313" key="3">
    <source>
        <dbReference type="EMBL" id="QQE75265.1"/>
    </source>
</evidence>
<dbReference type="KEGG" id="bcop:JD108_04880"/>
<evidence type="ECO:0000313" key="4">
    <source>
        <dbReference type="EMBL" id="QUO42292.1"/>
    </source>
</evidence>
<dbReference type="EMBL" id="CP066308">
    <property type="protein sequence ID" value="QQE75265.1"/>
    <property type="molecule type" value="Genomic_DNA"/>
</dbReference>
<dbReference type="GO" id="GO:0009847">
    <property type="term" value="P:spore germination"/>
    <property type="evidence" value="ECO:0007669"/>
    <property type="project" value="InterPro"/>
</dbReference>
<evidence type="ECO:0000256" key="1">
    <source>
        <dbReference type="SAM" id="MobiDB-lite"/>
    </source>
</evidence>
<feature type="compositionally biased region" description="Polar residues" evidence="1">
    <location>
        <begin position="1"/>
        <end position="16"/>
    </location>
</feature>
<dbReference type="InterPro" id="IPR046953">
    <property type="entry name" value="Spore_GerAC-like_C"/>
</dbReference>
<dbReference type="PANTHER" id="PTHR35789">
    <property type="entry name" value="SPORE GERMINATION PROTEIN B3"/>
    <property type="match status" value="1"/>
</dbReference>
<dbReference type="Gene3D" id="3.30.300.210">
    <property type="entry name" value="Nutrient germinant receptor protein C, domain 3"/>
    <property type="match status" value="1"/>
</dbReference>
<evidence type="ECO:0000313" key="5">
    <source>
        <dbReference type="Proteomes" id="UP000595847"/>
    </source>
</evidence>
<accession>A0A7T5EMC8</accession>
<reference evidence="4" key="2">
    <citation type="submission" date="2021-04" db="EMBL/GenBank/DDBJ databases">
        <title>Brevibacillus composti FJAT-54423, complete genome.</title>
        <authorList>
            <person name="Tang R."/>
        </authorList>
    </citation>
    <scope>NUCLEOTIDE SEQUENCE</scope>
    <source>
        <strain evidence="4">FJAT-54424</strain>
    </source>
</reference>
<evidence type="ECO:0000259" key="2">
    <source>
        <dbReference type="Pfam" id="PF05504"/>
    </source>
</evidence>
<feature type="region of interest" description="Disordered" evidence="1">
    <location>
        <begin position="1"/>
        <end position="21"/>
    </location>
</feature>
<dbReference type="AlphaFoldDB" id="A0A7T5EMC8"/>
<dbReference type="EMBL" id="CP073708">
    <property type="protein sequence ID" value="QUO42292.1"/>
    <property type="molecule type" value="Genomic_DNA"/>
</dbReference>
<evidence type="ECO:0000313" key="6">
    <source>
        <dbReference type="Proteomes" id="UP000677234"/>
    </source>
</evidence>
<dbReference type="GO" id="GO:0016020">
    <property type="term" value="C:membrane"/>
    <property type="evidence" value="ECO:0007669"/>
    <property type="project" value="InterPro"/>
</dbReference>